<gene>
    <name evidence="1" type="ORF">SAMN04488026_108122</name>
</gene>
<proteinExistence type="predicted"/>
<dbReference type="SUPFAM" id="SSF54637">
    <property type="entry name" value="Thioesterase/thiol ester dehydrase-isomerase"/>
    <property type="match status" value="1"/>
</dbReference>
<dbReference type="AlphaFoldDB" id="A0A1G9JID0"/>
<dbReference type="InterPro" id="IPR029069">
    <property type="entry name" value="HotDog_dom_sf"/>
</dbReference>
<organism evidence="1 2">
    <name type="scientific">Aliiruegeria lutimaris</name>
    <dbReference type="NCBI Taxonomy" id="571298"/>
    <lineage>
        <taxon>Bacteria</taxon>
        <taxon>Pseudomonadati</taxon>
        <taxon>Pseudomonadota</taxon>
        <taxon>Alphaproteobacteria</taxon>
        <taxon>Rhodobacterales</taxon>
        <taxon>Roseobacteraceae</taxon>
        <taxon>Aliiruegeria</taxon>
    </lineage>
</organism>
<evidence type="ECO:0000313" key="2">
    <source>
        <dbReference type="Proteomes" id="UP000199382"/>
    </source>
</evidence>
<protein>
    <submittedName>
        <fullName evidence="1">Acyl-CoA thioesterase YciA</fullName>
    </submittedName>
</protein>
<sequence>MLRDRIGAREKVTEAVFTFVAIDEEGKTRPVPVE</sequence>
<dbReference type="EMBL" id="FNEK01000081">
    <property type="protein sequence ID" value="SDL37357.1"/>
    <property type="molecule type" value="Genomic_DNA"/>
</dbReference>
<dbReference type="Gene3D" id="3.10.129.10">
    <property type="entry name" value="Hotdog Thioesterase"/>
    <property type="match status" value="1"/>
</dbReference>
<accession>A0A1G9JID0</accession>
<evidence type="ECO:0000313" key="1">
    <source>
        <dbReference type="EMBL" id="SDL37357.1"/>
    </source>
</evidence>
<reference evidence="1 2" key="1">
    <citation type="submission" date="2016-10" db="EMBL/GenBank/DDBJ databases">
        <authorList>
            <person name="de Groot N.N."/>
        </authorList>
    </citation>
    <scope>NUCLEOTIDE SEQUENCE [LARGE SCALE GENOMIC DNA]</scope>
    <source>
        <strain evidence="1 2">DSM 25294</strain>
    </source>
</reference>
<keyword evidence="2" id="KW-1185">Reference proteome</keyword>
<dbReference type="STRING" id="571298.SAMN04488026_108122"/>
<name>A0A1G9JID0_9RHOB</name>
<dbReference type="Proteomes" id="UP000199382">
    <property type="component" value="Unassembled WGS sequence"/>
</dbReference>